<evidence type="ECO:0000313" key="2">
    <source>
        <dbReference type="EMBL" id="ORE88747.1"/>
    </source>
</evidence>
<feature type="chain" id="PRO_5012824417" evidence="1">
    <location>
        <begin position="27"/>
        <end position="245"/>
    </location>
</feature>
<dbReference type="AlphaFoldDB" id="A0A1Y1SGG2"/>
<keyword evidence="1" id="KW-0732">Signal</keyword>
<proteinExistence type="predicted"/>
<protein>
    <submittedName>
        <fullName evidence="2">Uncharacterized protein</fullName>
    </submittedName>
</protein>
<feature type="signal peptide" evidence="1">
    <location>
        <begin position="1"/>
        <end position="26"/>
    </location>
</feature>
<name>A0A1Y1SGG2_9GAMM</name>
<evidence type="ECO:0000313" key="3">
    <source>
        <dbReference type="Proteomes" id="UP000192342"/>
    </source>
</evidence>
<evidence type="ECO:0000256" key="1">
    <source>
        <dbReference type="SAM" id="SignalP"/>
    </source>
</evidence>
<reference evidence="2 3" key="1">
    <citation type="submission" date="2013-04" db="EMBL/GenBank/DDBJ databases">
        <title>Oceanococcus atlanticus 22II-S10r2 Genome Sequencing.</title>
        <authorList>
            <person name="Lai Q."/>
            <person name="Li G."/>
            <person name="Shao Z."/>
        </authorList>
    </citation>
    <scope>NUCLEOTIDE SEQUENCE [LARGE SCALE GENOMIC DNA]</scope>
    <source>
        <strain evidence="2 3">22II-S10r2</strain>
    </source>
</reference>
<dbReference type="Proteomes" id="UP000192342">
    <property type="component" value="Unassembled WGS sequence"/>
</dbReference>
<comment type="caution">
    <text evidence="2">The sequence shown here is derived from an EMBL/GenBank/DDBJ whole genome shotgun (WGS) entry which is preliminary data.</text>
</comment>
<accession>A0A1Y1SGG2</accession>
<dbReference type="RefSeq" id="WP_083559366.1">
    <property type="nucleotide sequence ID" value="NZ_AQQV01000001.1"/>
</dbReference>
<dbReference type="STRING" id="1317117.ATO7_02690"/>
<organism evidence="2 3">
    <name type="scientific">Oceanococcus atlanticus</name>
    <dbReference type="NCBI Taxonomy" id="1317117"/>
    <lineage>
        <taxon>Bacteria</taxon>
        <taxon>Pseudomonadati</taxon>
        <taxon>Pseudomonadota</taxon>
        <taxon>Gammaproteobacteria</taxon>
        <taxon>Chromatiales</taxon>
        <taxon>Oceanococcaceae</taxon>
        <taxon>Oceanococcus</taxon>
    </lineage>
</organism>
<sequence>MNKRVFGVLRLVVFVALAGGMGAAPAQPAAPDESAWYLVNPLYGNIKRYVVGDDALTIADVYRAEDGTLIAENLSRHPLLYEHDGALVYRQAEHFVSLRLRTDSGPHFQAVQQRLGSADSLEKAKALLASEQAYDALLQVPAFTAKGLAELQARPDLRELERAELLALLERRQAYGELLSAYLAQHTPRNMRGFARRATQNMFYKDVLRLGYNPYAEFDGDPFARFSQDDEIQQRLHTPIATAAP</sequence>
<gene>
    <name evidence="2" type="ORF">ATO7_02690</name>
</gene>
<keyword evidence="3" id="KW-1185">Reference proteome</keyword>
<dbReference type="EMBL" id="AQQV01000001">
    <property type="protein sequence ID" value="ORE88747.1"/>
    <property type="molecule type" value="Genomic_DNA"/>
</dbReference>